<comment type="caution">
    <text evidence="3">The sequence shown here is derived from an EMBL/GenBank/DDBJ whole genome shotgun (WGS) entry which is preliminary data.</text>
</comment>
<evidence type="ECO:0000256" key="1">
    <source>
        <dbReference type="SAM" id="MobiDB-lite"/>
    </source>
</evidence>
<dbReference type="EMBL" id="BAAFRS010000036">
    <property type="protein sequence ID" value="GAB1219455.1"/>
    <property type="molecule type" value="Genomic_DNA"/>
</dbReference>
<feature type="region of interest" description="Disordered" evidence="1">
    <location>
        <begin position="63"/>
        <end position="82"/>
    </location>
</feature>
<name>A0ABQ0D9C8_9EUKA</name>
<dbReference type="InterPro" id="IPR006571">
    <property type="entry name" value="TLDc_dom"/>
</dbReference>
<keyword evidence="4" id="KW-1185">Reference proteome</keyword>
<feature type="domain" description="TLDc" evidence="2">
    <location>
        <begin position="158"/>
        <end position="247"/>
    </location>
</feature>
<gene>
    <name evidence="3" type="ORF">ENUP19_0036G0026</name>
</gene>
<evidence type="ECO:0000313" key="4">
    <source>
        <dbReference type="Proteomes" id="UP001628156"/>
    </source>
</evidence>
<evidence type="ECO:0000313" key="3">
    <source>
        <dbReference type="EMBL" id="GAB1219455.1"/>
    </source>
</evidence>
<dbReference type="Pfam" id="PF07534">
    <property type="entry name" value="TLD"/>
    <property type="match status" value="1"/>
</dbReference>
<proteinExistence type="predicted"/>
<accession>A0ABQ0D9C8</accession>
<evidence type="ECO:0000259" key="2">
    <source>
        <dbReference type="Pfam" id="PF07534"/>
    </source>
</evidence>
<organism evidence="3 4">
    <name type="scientific">Entamoeba nuttalli</name>
    <dbReference type="NCBI Taxonomy" id="412467"/>
    <lineage>
        <taxon>Eukaryota</taxon>
        <taxon>Amoebozoa</taxon>
        <taxon>Evosea</taxon>
        <taxon>Archamoebae</taxon>
        <taxon>Mastigamoebida</taxon>
        <taxon>Entamoebidae</taxon>
        <taxon>Entamoeba</taxon>
    </lineage>
</organism>
<sequence>MGNQEGRSQCIAIKDIALGKCSPMYGRSGSLSPIDQSFKESPKEVFTPRLFKTPRINSTEVQSKKRAFSLSRANQTAPSSPRKIKNIEISCSPSSYKTENTFINITCLNYKKEDSRSRSKSHSLSNSKSVSRSTSPSFNKEREIIGIKEIKIKDYRIAKLRNWIGKSNYKIIYNSKLDGLTARDLNSHVCGKGNIAFIVLRNGGECFGCYHYDPISPSKSTNNKLFSSNRFFLFVFNEALSSTLKRKTEETIIVHPNNDPYFVFTVCSAFWILQDGTVSFHQLIKENYIIPNVVTNPFCCKSLMKKIPIDTLLAVQWY</sequence>
<dbReference type="Proteomes" id="UP001628156">
    <property type="component" value="Unassembled WGS sequence"/>
</dbReference>
<reference evidence="3 4" key="1">
    <citation type="journal article" date="2019" name="PLoS Negl. Trop. Dis.">
        <title>Whole genome sequencing of Entamoeba nuttalli reveals mammalian host-related molecular signatures and a novel octapeptide-repeat surface protein.</title>
        <authorList>
            <person name="Tanaka M."/>
            <person name="Makiuchi T."/>
            <person name="Komiyama T."/>
            <person name="Shiina T."/>
            <person name="Osaki K."/>
            <person name="Tachibana H."/>
        </authorList>
    </citation>
    <scope>NUCLEOTIDE SEQUENCE [LARGE SCALE GENOMIC DNA]</scope>
    <source>
        <strain evidence="3 4">P19-061405</strain>
    </source>
</reference>
<protein>
    <recommendedName>
        <fullName evidence="2">TLDc domain-containing protein</fullName>
    </recommendedName>
</protein>